<evidence type="ECO:0000256" key="1">
    <source>
        <dbReference type="SAM" id="MobiDB-lite"/>
    </source>
</evidence>
<name>A0A368S3K6_SETIT</name>
<accession>A0A368S3K6</accession>
<dbReference type="OrthoDB" id="10262656at2759"/>
<feature type="region of interest" description="Disordered" evidence="1">
    <location>
        <begin position="1"/>
        <end position="30"/>
    </location>
</feature>
<dbReference type="InterPro" id="IPR012871">
    <property type="entry name" value="DUF1668_ORYSA"/>
</dbReference>
<reference evidence="2" key="2">
    <citation type="submission" date="2015-07" db="EMBL/GenBank/DDBJ databases">
        <authorList>
            <person name="Noorani M."/>
        </authorList>
    </citation>
    <scope>NUCLEOTIDE SEQUENCE</scope>
    <source>
        <strain evidence="2">Yugu1</strain>
    </source>
</reference>
<organism evidence="2">
    <name type="scientific">Setaria italica</name>
    <name type="common">Foxtail millet</name>
    <name type="synonym">Panicum italicum</name>
    <dbReference type="NCBI Taxonomy" id="4555"/>
    <lineage>
        <taxon>Eukaryota</taxon>
        <taxon>Viridiplantae</taxon>
        <taxon>Streptophyta</taxon>
        <taxon>Embryophyta</taxon>
        <taxon>Tracheophyta</taxon>
        <taxon>Spermatophyta</taxon>
        <taxon>Magnoliopsida</taxon>
        <taxon>Liliopsida</taxon>
        <taxon>Poales</taxon>
        <taxon>Poaceae</taxon>
        <taxon>PACMAD clade</taxon>
        <taxon>Panicoideae</taxon>
        <taxon>Panicodae</taxon>
        <taxon>Paniceae</taxon>
        <taxon>Cenchrinae</taxon>
        <taxon>Setaria</taxon>
    </lineage>
</organism>
<feature type="compositionally biased region" description="Basic and acidic residues" evidence="1">
    <location>
        <begin position="1"/>
        <end position="21"/>
    </location>
</feature>
<reference evidence="2" key="1">
    <citation type="journal article" date="2012" name="Nat. Biotechnol.">
        <title>Reference genome sequence of the model plant Setaria.</title>
        <authorList>
            <person name="Bennetzen J.L."/>
            <person name="Schmutz J."/>
            <person name="Wang H."/>
            <person name="Percifield R."/>
            <person name="Hawkins J."/>
            <person name="Pontaroli A.C."/>
            <person name="Estep M."/>
            <person name="Feng L."/>
            <person name="Vaughn J.N."/>
            <person name="Grimwood J."/>
            <person name="Jenkins J."/>
            <person name="Barry K."/>
            <person name="Lindquist E."/>
            <person name="Hellsten U."/>
            <person name="Deshpande S."/>
            <person name="Wang X."/>
            <person name="Wu X."/>
            <person name="Mitros T."/>
            <person name="Triplett J."/>
            <person name="Yang X."/>
            <person name="Ye C.Y."/>
            <person name="Mauro-Herrera M."/>
            <person name="Wang L."/>
            <person name="Li P."/>
            <person name="Sharma M."/>
            <person name="Sharma R."/>
            <person name="Ronald P.C."/>
            <person name="Panaud O."/>
            <person name="Kellogg E.A."/>
            <person name="Brutnell T.P."/>
            <person name="Doust A.N."/>
            <person name="Tuskan G.A."/>
            <person name="Rokhsar D."/>
            <person name="Devos K.M."/>
        </authorList>
    </citation>
    <scope>NUCLEOTIDE SEQUENCE [LARGE SCALE GENOMIC DNA]</scope>
    <source>
        <strain evidence="2">Yugu1</strain>
    </source>
</reference>
<dbReference type="PANTHER" id="PTHR33085:SF37">
    <property type="entry name" value="OS12G0139800 PROTEIN"/>
    <property type="match status" value="1"/>
</dbReference>
<gene>
    <name evidence="2" type="ORF">SETIT_8G020900v2</name>
</gene>
<evidence type="ECO:0000313" key="2">
    <source>
        <dbReference type="EMBL" id="RCV36924.1"/>
    </source>
</evidence>
<dbReference type="EMBL" id="CM003535">
    <property type="protein sequence ID" value="RCV36924.1"/>
    <property type="molecule type" value="Genomic_DNA"/>
</dbReference>
<dbReference type="Pfam" id="PF07893">
    <property type="entry name" value="DUF1668"/>
    <property type="match status" value="1"/>
</dbReference>
<protein>
    <submittedName>
        <fullName evidence="2">Uncharacterized protein</fullName>
    </submittedName>
</protein>
<dbReference type="AlphaFoldDB" id="A0A368S3K6"/>
<sequence>MDRGKRKTGDLHGRVKPSKELEESEDPDQIQMVVLEVVGGGDSDEDRADGDPLMQETEHLNPTGIVGDELDEGQGRSAYLVACHWDWSEYSKPYAVYKVDVATSYPSRVKWKRLHRVARLVTVAGGKTFTSVRSMHRVWIIGVGGDPGDTVIFDTKTKKVIHGPTLNSKKWCPVLTTVGDKVYALSKTPSWLSDPDFPPWFEVLDLSKAKVVTVDGCSHLEGCSWIELPHPPCFPWKLTPLDYMMLPVVVVKSYVLVDTYILVSFNQLWGTYAFDTNSVDWHKVDNQLLPFIGRATPHGSLFLGLSKHNGPINAYRINVTTPDKDHAPNLSITVLPVKYMDNEVDAGPCFFSLEDGCFCSFSFSLDSCSITLHPKKRELFPKEAHLNLRTYQTENPSSLEVQEETLLAVNPEVAVCSQWEQAFKICSSHGFCPSAFALLSV</sequence>
<dbReference type="PANTHER" id="PTHR33085">
    <property type="entry name" value="OS12G0113100 PROTEIN-RELATED"/>
    <property type="match status" value="1"/>
</dbReference>
<proteinExistence type="predicted"/>